<evidence type="ECO:0000313" key="3">
    <source>
        <dbReference type="Proteomes" id="UP000320239"/>
    </source>
</evidence>
<reference evidence="2 3" key="1">
    <citation type="submission" date="2019-06" db="EMBL/GenBank/DDBJ databases">
        <title>Sequencing the genomes of 1000 actinobacteria strains.</title>
        <authorList>
            <person name="Klenk H.-P."/>
        </authorList>
    </citation>
    <scope>NUCLEOTIDE SEQUENCE [LARGE SCALE GENOMIC DNA]</scope>
    <source>
        <strain evidence="2 3">DSM 43866</strain>
    </source>
</reference>
<keyword evidence="3" id="KW-1185">Reference proteome</keyword>
<dbReference type="RefSeq" id="WP_122978874.1">
    <property type="nucleotide sequence ID" value="NZ_BOMX01000095.1"/>
</dbReference>
<keyword evidence="1" id="KW-0812">Transmembrane</keyword>
<evidence type="ECO:0000256" key="1">
    <source>
        <dbReference type="SAM" id="Phobius"/>
    </source>
</evidence>
<accession>A0A561VLR3</accession>
<keyword evidence="1" id="KW-0472">Membrane</keyword>
<keyword evidence="1" id="KW-1133">Transmembrane helix</keyword>
<organism evidence="2 3">
    <name type="scientific">Actinoplanes teichomyceticus</name>
    <dbReference type="NCBI Taxonomy" id="1867"/>
    <lineage>
        <taxon>Bacteria</taxon>
        <taxon>Bacillati</taxon>
        <taxon>Actinomycetota</taxon>
        <taxon>Actinomycetes</taxon>
        <taxon>Micromonosporales</taxon>
        <taxon>Micromonosporaceae</taxon>
        <taxon>Actinoplanes</taxon>
    </lineage>
</organism>
<sequence>MGYKNEAEVKKALGIDTWRSLSKDKVFQFAAMMPDMDREVALKIIEQLPEYTKFLTASLEILEREHESTLTSNSHSQDHVHRAYREIREVLKGKLGQEDIGWEETRYLIEQMMETARQESAKDTENKQFLDGIFKKAAIGAGAAAAMAIAFVGGRYILQNGGMSEDL</sequence>
<dbReference type="Proteomes" id="UP000320239">
    <property type="component" value="Unassembled WGS sequence"/>
</dbReference>
<gene>
    <name evidence="2" type="ORF">FHX34_105420</name>
</gene>
<proteinExistence type="predicted"/>
<dbReference type="EMBL" id="VIWY01000005">
    <property type="protein sequence ID" value="TWG12553.1"/>
    <property type="molecule type" value="Genomic_DNA"/>
</dbReference>
<evidence type="ECO:0000313" key="2">
    <source>
        <dbReference type="EMBL" id="TWG12553.1"/>
    </source>
</evidence>
<protein>
    <submittedName>
        <fullName evidence="2">Uncharacterized protein</fullName>
    </submittedName>
</protein>
<name>A0A561VLR3_ACTTI</name>
<feature type="transmembrane region" description="Helical" evidence="1">
    <location>
        <begin position="137"/>
        <end position="158"/>
    </location>
</feature>
<comment type="caution">
    <text evidence="2">The sequence shown here is derived from an EMBL/GenBank/DDBJ whole genome shotgun (WGS) entry which is preliminary data.</text>
</comment>
<dbReference type="OrthoDB" id="4184144at2"/>
<dbReference type="AlphaFoldDB" id="A0A561VLR3"/>